<keyword evidence="6 10" id="KW-0547">Nucleotide-binding</keyword>
<dbReference type="PANTHER" id="PTHR39321">
    <property type="entry name" value="NICOTINATE-NUCLEOTIDE ADENYLYLTRANSFERASE-RELATED"/>
    <property type="match status" value="1"/>
</dbReference>
<evidence type="ECO:0000256" key="9">
    <source>
        <dbReference type="ARBA" id="ARBA00048721"/>
    </source>
</evidence>
<dbReference type="PANTHER" id="PTHR39321:SF3">
    <property type="entry name" value="PHOSPHOPANTETHEINE ADENYLYLTRANSFERASE"/>
    <property type="match status" value="1"/>
</dbReference>
<reference evidence="12 13" key="1">
    <citation type="journal article" date="2018" name="J. Microbiol.">
        <title>Bacillus spongiae sp. nov., isolated from sponge of Jeju Island.</title>
        <authorList>
            <person name="Lee G.E."/>
            <person name="Im W.T."/>
            <person name="Park J.S."/>
        </authorList>
    </citation>
    <scope>NUCLEOTIDE SEQUENCE [LARGE SCALE GENOMIC DNA]</scope>
    <source>
        <strain evidence="12 13">135PIL107-10</strain>
    </source>
</reference>
<evidence type="ECO:0000256" key="5">
    <source>
        <dbReference type="ARBA" id="ARBA00022695"/>
    </source>
</evidence>
<dbReference type="HAMAP" id="MF_00244">
    <property type="entry name" value="NaMN_adenylyltr"/>
    <property type="match status" value="1"/>
</dbReference>
<evidence type="ECO:0000313" key="12">
    <source>
        <dbReference type="EMBL" id="MEI5905766.1"/>
    </source>
</evidence>
<proteinExistence type="inferred from homology"/>
<organism evidence="12 13">
    <name type="scientific">Bacillus spongiae</name>
    <dbReference type="NCBI Taxonomy" id="2683610"/>
    <lineage>
        <taxon>Bacteria</taxon>
        <taxon>Bacillati</taxon>
        <taxon>Bacillota</taxon>
        <taxon>Bacilli</taxon>
        <taxon>Bacillales</taxon>
        <taxon>Bacillaceae</taxon>
        <taxon>Bacillus</taxon>
    </lineage>
</organism>
<evidence type="ECO:0000256" key="10">
    <source>
        <dbReference type="HAMAP-Rule" id="MF_00244"/>
    </source>
</evidence>
<dbReference type="EC" id="2.7.7.18" evidence="10"/>
<evidence type="ECO:0000313" key="13">
    <source>
        <dbReference type="Proteomes" id="UP001312865"/>
    </source>
</evidence>
<keyword evidence="13" id="KW-1185">Reference proteome</keyword>
<dbReference type="NCBIfam" id="TIGR00125">
    <property type="entry name" value="cyt_tran_rel"/>
    <property type="match status" value="1"/>
</dbReference>
<keyword evidence="5 10" id="KW-0548">Nucleotidyltransferase</keyword>
<accession>A0ABU8H8Y0</accession>
<sequence>MKKRVGLLGGTFNPPHIGHLVIANEALGQLNLDEIWFMPNGNPPHKEVKGHISNEQRRKMVELAVQSHPSFYVQPIELEREGKSYTVDTIHLLKEQHSTIDYYFIIGGDMVESLQTWYKIDELMKMVSFVGVNRPGHSIKTPFSIEMIEVPNFEISSSAIRLKCKEGKSIKYLVPDSVMTFIEEEKLYGSY</sequence>
<evidence type="ECO:0000256" key="8">
    <source>
        <dbReference type="ARBA" id="ARBA00023027"/>
    </source>
</evidence>
<dbReference type="SUPFAM" id="SSF52374">
    <property type="entry name" value="Nucleotidylyl transferase"/>
    <property type="match status" value="1"/>
</dbReference>
<keyword evidence="8 10" id="KW-0520">NAD</keyword>
<evidence type="ECO:0000256" key="6">
    <source>
        <dbReference type="ARBA" id="ARBA00022741"/>
    </source>
</evidence>
<name>A0ABU8H8Y0_9BACI</name>
<dbReference type="NCBIfam" id="NF000840">
    <property type="entry name" value="PRK00071.1-3"/>
    <property type="match status" value="1"/>
</dbReference>
<evidence type="ECO:0000256" key="3">
    <source>
        <dbReference type="ARBA" id="ARBA00022642"/>
    </source>
</evidence>
<comment type="pathway">
    <text evidence="2 10">Cofactor biosynthesis; NAD(+) biosynthesis; deamido-NAD(+) from nicotinate D-ribonucleotide: step 1/1.</text>
</comment>
<dbReference type="NCBIfam" id="TIGR00482">
    <property type="entry name" value="nicotinate (nicotinamide) nucleotide adenylyltransferase"/>
    <property type="match status" value="1"/>
</dbReference>
<dbReference type="NCBIfam" id="NF000841">
    <property type="entry name" value="PRK00071.1-4"/>
    <property type="match status" value="1"/>
</dbReference>
<dbReference type="Proteomes" id="UP001312865">
    <property type="component" value="Unassembled WGS sequence"/>
</dbReference>
<dbReference type="InterPro" id="IPR005248">
    <property type="entry name" value="NadD/NMNAT"/>
</dbReference>
<keyword evidence="7 10" id="KW-0067">ATP-binding</keyword>
<dbReference type="EMBL" id="JBBAXC010000001">
    <property type="protein sequence ID" value="MEI5905766.1"/>
    <property type="molecule type" value="Genomic_DNA"/>
</dbReference>
<evidence type="ECO:0000256" key="2">
    <source>
        <dbReference type="ARBA" id="ARBA00005019"/>
    </source>
</evidence>
<dbReference type="InterPro" id="IPR004821">
    <property type="entry name" value="Cyt_trans-like"/>
</dbReference>
<keyword evidence="3 10" id="KW-0662">Pyridine nucleotide biosynthesis</keyword>
<dbReference type="GO" id="GO:0004515">
    <property type="term" value="F:nicotinate-nucleotide adenylyltransferase activity"/>
    <property type="evidence" value="ECO:0007669"/>
    <property type="project" value="UniProtKB-EC"/>
</dbReference>
<dbReference type="InterPro" id="IPR014729">
    <property type="entry name" value="Rossmann-like_a/b/a_fold"/>
</dbReference>
<protein>
    <recommendedName>
        <fullName evidence="10">Probable nicotinate-nucleotide adenylyltransferase</fullName>
        <ecNumber evidence="10">2.7.7.18</ecNumber>
    </recommendedName>
    <alternativeName>
        <fullName evidence="10">Deamido-NAD(+) diphosphorylase</fullName>
    </alternativeName>
    <alternativeName>
        <fullName evidence="10">Deamido-NAD(+) pyrophosphorylase</fullName>
    </alternativeName>
    <alternativeName>
        <fullName evidence="10">Nicotinate mononucleotide adenylyltransferase</fullName>
        <shortName evidence="10">NaMN adenylyltransferase</shortName>
    </alternativeName>
</protein>
<dbReference type="Gene3D" id="3.40.50.620">
    <property type="entry name" value="HUPs"/>
    <property type="match status" value="1"/>
</dbReference>
<comment type="similarity">
    <text evidence="10">Belongs to the NadD family.</text>
</comment>
<feature type="domain" description="Cytidyltransferase-like" evidence="11">
    <location>
        <begin position="7"/>
        <end position="161"/>
    </location>
</feature>
<dbReference type="Pfam" id="PF01467">
    <property type="entry name" value="CTP_transf_like"/>
    <property type="match status" value="1"/>
</dbReference>
<evidence type="ECO:0000256" key="1">
    <source>
        <dbReference type="ARBA" id="ARBA00002324"/>
    </source>
</evidence>
<dbReference type="RefSeq" id="WP_336585174.1">
    <property type="nucleotide sequence ID" value="NZ_JBBAXC010000001.1"/>
</dbReference>
<evidence type="ECO:0000259" key="11">
    <source>
        <dbReference type="Pfam" id="PF01467"/>
    </source>
</evidence>
<comment type="catalytic activity">
    <reaction evidence="9 10">
        <text>nicotinate beta-D-ribonucleotide + ATP + H(+) = deamido-NAD(+) + diphosphate</text>
        <dbReference type="Rhea" id="RHEA:22860"/>
        <dbReference type="ChEBI" id="CHEBI:15378"/>
        <dbReference type="ChEBI" id="CHEBI:30616"/>
        <dbReference type="ChEBI" id="CHEBI:33019"/>
        <dbReference type="ChEBI" id="CHEBI:57502"/>
        <dbReference type="ChEBI" id="CHEBI:58437"/>
        <dbReference type="EC" id="2.7.7.18"/>
    </reaction>
</comment>
<gene>
    <name evidence="10" type="primary">nadD</name>
    <name evidence="12" type="ORF">WAK64_01635</name>
</gene>
<evidence type="ECO:0000256" key="7">
    <source>
        <dbReference type="ARBA" id="ARBA00022840"/>
    </source>
</evidence>
<evidence type="ECO:0000256" key="4">
    <source>
        <dbReference type="ARBA" id="ARBA00022679"/>
    </source>
</evidence>
<dbReference type="CDD" id="cd02165">
    <property type="entry name" value="NMNAT"/>
    <property type="match status" value="1"/>
</dbReference>
<comment type="function">
    <text evidence="1 10">Catalyzes the reversible adenylation of nicotinate mononucleotide (NaMN) to nicotinic acid adenine dinucleotide (NaAD).</text>
</comment>
<comment type="caution">
    <text evidence="12">The sequence shown here is derived from an EMBL/GenBank/DDBJ whole genome shotgun (WGS) entry which is preliminary data.</text>
</comment>
<keyword evidence="4 10" id="KW-0808">Transferase</keyword>